<dbReference type="Pfam" id="PF00027">
    <property type="entry name" value="cNMP_binding"/>
    <property type="match status" value="1"/>
</dbReference>
<dbReference type="SUPFAM" id="SSF51206">
    <property type="entry name" value="cAMP-binding domain-like"/>
    <property type="match status" value="1"/>
</dbReference>
<dbReference type="PROSITE" id="PS50042">
    <property type="entry name" value="CNMP_BINDING_3"/>
    <property type="match status" value="1"/>
</dbReference>
<dbReference type="InterPro" id="IPR018490">
    <property type="entry name" value="cNMP-bd_dom_sf"/>
</dbReference>
<dbReference type="RefSeq" id="WP_003718384.1">
    <property type="nucleotide sequence ID" value="NZ_FNMX01000008.1"/>
</dbReference>
<evidence type="ECO:0000256" key="1">
    <source>
        <dbReference type="ARBA" id="ARBA00023159"/>
    </source>
</evidence>
<evidence type="ECO:0000259" key="2">
    <source>
        <dbReference type="PROSITE" id="PS50042"/>
    </source>
</evidence>
<evidence type="ECO:0000313" key="3">
    <source>
        <dbReference type="EMBL" id="SDW93177.1"/>
    </source>
</evidence>
<dbReference type="InterPro" id="IPR014710">
    <property type="entry name" value="RmlC-like_jellyroll"/>
</dbReference>
<gene>
    <name evidence="3" type="ORF">SAMN05421782_10885</name>
</gene>
<sequence>MNTLFNYQEFIQLSQKGNISFEKITIPNRTQLIEEEGLTKEHVYLIIDGYVSISLSPDSPNIYTILGKGSFVNYYSLLEENMQKLTFKTISECVVYKFSFKDLEYFLSMFPENFGFQFFIMKELTRHSFFKSLLSDCIPAGKLELSFANIAKFHGTLMEPNSVKLPKELRTKIVAAYSGLSKSSFYKQLALLTEQGKIEKVDNCWVIHNKELYNYVKKRPPITQ</sequence>
<reference evidence="3 4" key="1">
    <citation type="submission" date="2016-10" db="EMBL/GenBank/DDBJ databases">
        <authorList>
            <person name="Varghese N."/>
            <person name="Submissions S."/>
        </authorList>
    </citation>
    <scope>NUCLEOTIDE SEQUENCE [LARGE SCALE GENOMIC DNA]</scope>
    <source>
        <strain evidence="3 4">ATCC 49954</strain>
    </source>
</reference>
<protein>
    <submittedName>
        <fullName evidence="3">cAMP-binding domain of CRP or a regulatory subunit of cAMP-dependent protein kinases</fullName>
    </submittedName>
</protein>
<feature type="domain" description="Cyclic nucleotide-binding" evidence="2">
    <location>
        <begin position="33"/>
        <end position="107"/>
    </location>
</feature>
<dbReference type="Proteomes" id="UP000183610">
    <property type="component" value="Unassembled WGS sequence"/>
</dbReference>
<dbReference type="EMBL" id="FNMX01000008">
    <property type="protein sequence ID" value="SDW93177.1"/>
    <property type="molecule type" value="Genomic_DNA"/>
</dbReference>
<organism evidence="3 4">
    <name type="scientific">Listeria ivanovii</name>
    <dbReference type="NCBI Taxonomy" id="1638"/>
    <lineage>
        <taxon>Bacteria</taxon>
        <taxon>Bacillati</taxon>
        <taxon>Bacillota</taxon>
        <taxon>Bacilli</taxon>
        <taxon>Bacillales</taxon>
        <taxon>Listeriaceae</taxon>
        <taxon>Listeria</taxon>
    </lineage>
</organism>
<comment type="caution">
    <text evidence="3">The sequence shown here is derived from an EMBL/GenBank/DDBJ whole genome shotgun (WGS) entry which is preliminary data.</text>
</comment>
<evidence type="ECO:0000313" key="4">
    <source>
        <dbReference type="Proteomes" id="UP000183610"/>
    </source>
</evidence>
<keyword evidence="1" id="KW-0010">Activator</keyword>
<dbReference type="Gene3D" id="2.60.120.10">
    <property type="entry name" value="Jelly Rolls"/>
    <property type="match status" value="1"/>
</dbReference>
<dbReference type="InterPro" id="IPR000595">
    <property type="entry name" value="cNMP-bd_dom"/>
</dbReference>
<dbReference type="AlphaFoldDB" id="A0AAX2DQM6"/>
<name>A0AAX2DQM6_LISIV</name>
<proteinExistence type="predicted"/>
<accession>A0AAX2DQM6</accession>